<evidence type="ECO:0000313" key="1">
    <source>
        <dbReference type="EMBL" id="MFC1411927.1"/>
    </source>
</evidence>
<dbReference type="InterPro" id="IPR014284">
    <property type="entry name" value="RNA_pol_sigma-70_dom"/>
</dbReference>
<dbReference type="InterPro" id="IPR007627">
    <property type="entry name" value="RNA_pol_sigma70_r2"/>
</dbReference>
<name>A0ABV6VDY6_9ACTN</name>
<reference evidence="1 2" key="1">
    <citation type="submission" date="2024-09" db="EMBL/GenBank/DDBJ databases">
        <authorList>
            <person name="Lee S.D."/>
        </authorList>
    </citation>
    <scope>NUCLEOTIDE SEQUENCE [LARGE SCALE GENOMIC DNA]</scope>
    <source>
        <strain evidence="1 2">N1-1</strain>
    </source>
</reference>
<dbReference type="EMBL" id="JBHEZX010000009">
    <property type="protein sequence ID" value="MFC1411927.1"/>
    <property type="molecule type" value="Genomic_DNA"/>
</dbReference>
<dbReference type="PANTHER" id="PTHR43133:SF50">
    <property type="entry name" value="ECF RNA POLYMERASE SIGMA FACTOR SIGM"/>
    <property type="match status" value="1"/>
</dbReference>
<dbReference type="SUPFAM" id="SSF88946">
    <property type="entry name" value="Sigma2 domain of RNA polymerase sigma factors"/>
    <property type="match status" value="1"/>
</dbReference>
<dbReference type="Proteomes" id="UP001592582">
    <property type="component" value="Unassembled WGS sequence"/>
</dbReference>
<dbReference type="InterPro" id="IPR039425">
    <property type="entry name" value="RNA_pol_sigma-70-like"/>
</dbReference>
<gene>
    <name evidence="1" type="ORF">ACEZDG_21925</name>
</gene>
<dbReference type="Gene3D" id="1.10.10.10">
    <property type="entry name" value="Winged helix-like DNA-binding domain superfamily/Winged helix DNA-binding domain"/>
    <property type="match status" value="1"/>
</dbReference>
<proteinExistence type="predicted"/>
<dbReference type="Pfam" id="PF04542">
    <property type="entry name" value="Sigma70_r2"/>
    <property type="match status" value="1"/>
</dbReference>
<dbReference type="InterPro" id="IPR013325">
    <property type="entry name" value="RNA_pol_sigma_r2"/>
</dbReference>
<sequence>MAGERDESRNESREQSFDGFYAATFRQTVGQVYAMTGSLAEAEDCVQEAYARAWQRWPRVSGYADPQAWVRTVAYRISVSSWRKAVNRLTAHRRSREDPELPGLGPDHLALVAALRRISSEQRQAIVLHHLVGLSVEEVAEQTGAPTGTVKARLARGRRALAPHLSEGPEGGGLAEPSGVRGGKSHGVRAAGEERF</sequence>
<dbReference type="NCBIfam" id="TIGR02937">
    <property type="entry name" value="sigma70-ECF"/>
    <property type="match status" value="1"/>
</dbReference>
<dbReference type="InterPro" id="IPR036388">
    <property type="entry name" value="WH-like_DNA-bd_sf"/>
</dbReference>
<dbReference type="InterPro" id="IPR013249">
    <property type="entry name" value="RNA_pol_sigma70_r4_t2"/>
</dbReference>
<organism evidence="1 2">
    <name type="scientific">Streptacidiphilus alkalitolerans</name>
    <dbReference type="NCBI Taxonomy" id="3342712"/>
    <lineage>
        <taxon>Bacteria</taxon>
        <taxon>Bacillati</taxon>
        <taxon>Actinomycetota</taxon>
        <taxon>Actinomycetes</taxon>
        <taxon>Kitasatosporales</taxon>
        <taxon>Streptomycetaceae</taxon>
        <taxon>Streptacidiphilus</taxon>
    </lineage>
</organism>
<dbReference type="SUPFAM" id="SSF88659">
    <property type="entry name" value="Sigma3 and sigma4 domains of RNA polymerase sigma factors"/>
    <property type="match status" value="1"/>
</dbReference>
<dbReference type="Gene3D" id="1.10.1740.10">
    <property type="match status" value="1"/>
</dbReference>
<keyword evidence="2" id="KW-1185">Reference proteome</keyword>
<dbReference type="PANTHER" id="PTHR43133">
    <property type="entry name" value="RNA POLYMERASE ECF-TYPE SIGMA FACTO"/>
    <property type="match status" value="1"/>
</dbReference>
<dbReference type="InterPro" id="IPR013324">
    <property type="entry name" value="RNA_pol_sigma_r3/r4-like"/>
</dbReference>
<dbReference type="Pfam" id="PF08281">
    <property type="entry name" value="Sigma70_r4_2"/>
    <property type="match status" value="1"/>
</dbReference>
<evidence type="ECO:0000313" key="2">
    <source>
        <dbReference type="Proteomes" id="UP001592582"/>
    </source>
</evidence>
<protein>
    <submittedName>
        <fullName evidence="1">SigE family RNA polymerase sigma factor</fullName>
    </submittedName>
</protein>
<dbReference type="CDD" id="cd06171">
    <property type="entry name" value="Sigma70_r4"/>
    <property type="match status" value="1"/>
</dbReference>
<accession>A0ABV6VDY6</accession>
<comment type="caution">
    <text evidence="1">The sequence shown here is derived from an EMBL/GenBank/DDBJ whole genome shotgun (WGS) entry which is preliminary data.</text>
</comment>